<gene>
    <name evidence="1" type="ORF">ACFONL_10690</name>
</gene>
<dbReference type="EMBL" id="JBHRYC010000050">
    <property type="protein sequence ID" value="MFC3637837.1"/>
    <property type="molecule type" value="Genomic_DNA"/>
</dbReference>
<dbReference type="Proteomes" id="UP001595704">
    <property type="component" value="Unassembled WGS sequence"/>
</dbReference>
<dbReference type="RefSeq" id="WP_191317841.1">
    <property type="nucleotide sequence ID" value="NZ_BNCG01000001.1"/>
</dbReference>
<name>A0ABV7UH74_9HYPH</name>
<sequence>MHQPATALVPQPRRERLRRAPATQANAQAAAAAFDWLTTLAGQISESASPALMFVQGEAVVVDTSDYNLPPGTETVVIFIDGTIGFETVEMDYRWGPPRSAMGEWRGNVRSAVKVLGRVLARAKAKKRTKRKMAA</sequence>
<evidence type="ECO:0000313" key="1">
    <source>
        <dbReference type="EMBL" id="MFC3637837.1"/>
    </source>
</evidence>
<proteinExistence type="predicted"/>
<accession>A0ABV7UH74</accession>
<evidence type="ECO:0000313" key="2">
    <source>
        <dbReference type="Proteomes" id="UP001595704"/>
    </source>
</evidence>
<protein>
    <submittedName>
        <fullName evidence="1">Uncharacterized protein</fullName>
    </submittedName>
</protein>
<organism evidence="1 2">
    <name type="scientific">Camelimonas fluminis</name>
    <dbReference type="NCBI Taxonomy" id="1576911"/>
    <lineage>
        <taxon>Bacteria</taxon>
        <taxon>Pseudomonadati</taxon>
        <taxon>Pseudomonadota</taxon>
        <taxon>Alphaproteobacteria</taxon>
        <taxon>Hyphomicrobiales</taxon>
        <taxon>Chelatococcaceae</taxon>
        <taxon>Camelimonas</taxon>
    </lineage>
</organism>
<reference evidence="2" key="1">
    <citation type="journal article" date="2019" name="Int. J. Syst. Evol. Microbiol.">
        <title>The Global Catalogue of Microorganisms (GCM) 10K type strain sequencing project: providing services to taxonomists for standard genome sequencing and annotation.</title>
        <authorList>
            <consortium name="The Broad Institute Genomics Platform"/>
            <consortium name="The Broad Institute Genome Sequencing Center for Infectious Disease"/>
            <person name="Wu L."/>
            <person name="Ma J."/>
        </authorList>
    </citation>
    <scope>NUCLEOTIDE SEQUENCE [LARGE SCALE GENOMIC DNA]</scope>
    <source>
        <strain evidence="2">KCTC 42282</strain>
    </source>
</reference>
<comment type="caution">
    <text evidence="1">The sequence shown here is derived from an EMBL/GenBank/DDBJ whole genome shotgun (WGS) entry which is preliminary data.</text>
</comment>
<keyword evidence="2" id="KW-1185">Reference proteome</keyword>